<dbReference type="InterPro" id="IPR044926">
    <property type="entry name" value="RGS_subdomain_2"/>
</dbReference>
<feature type="transmembrane region" description="Helical" evidence="1">
    <location>
        <begin position="288"/>
        <end position="306"/>
    </location>
</feature>
<feature type="transmembrane region" description="Helical" evidence="1">
    <location>
        <begin position="40"/>
        <end position="60"/>
    </location>
</feature>
<dbReference type="InterPro" id="IPR016137">
    <property type="entry name" value="RGS"/>
</dbReference>
<dbReference type="PANTHER" id="PTHR10845:SF192">
    <property type="entry name" value="DOUBLE HIT, ISOFORM B"/>
    <property type="match status" value="1"/>
</dbReference>
<organism evidence="3 4">
    <name type="scientific">Basidiobolus ranarum</name>
    <dbReference type="NCBI Taxonomy" id="34480"/>
    <lineage>
        <taxon>Eukaryota</taxon>
        <taxon>Fungi</taxon>
        <taxon>Fungi incertae sedis</taxon>
        <taxon>Zoopagomycota</taxon>
        <taxon>Entomophthoromycotina</taxon>
        <taxon>Basidiobolomycetes</taxon>
        <taxon>Basidiobolales</taxon>
        <taxon>Basidiobolaceae</taxon>
        <taxon>Basidiobolus</taxon>
    </lineage>
</organism>
<feature type="transmembrane region" description="Helical" evidence="1">
    <location>
        <begin position="223"/>
        <end position="245"/>
    </location>
</feature>
<dbReference type="SUPFAM" id="SSF48097">
    <property type="entry name" value="Regulator of G-protein signaling, RGS"/>
    <property type="match status" value="1"/>
</dbReference>
<keyword evidence="1" id="KW-0472">Membrane</keyword>
<feature type="transmembrane region" description="Helical" evidence="1">
    <location>
        <begin position="6"/>
        <end position="28"/>
    </location>
</feature>
<dbReference type="Proteomes" id="UP001479436">
    <property type="component" value="Unassembled WGS sequence"/>
</dbReference>
<dbReference type="Gene3D" id="1.10.167.10">
    <property type="entry name" value="Regulator of G-protein Signalling 4, domain 2"/>
    <property type="match status" value="1"/>
</dbReference>
<proteinExistence type="predicted"/>
<name>A0ABR2VP64_9FUNG</name>
<feature type="transmembrane region" description="Helical" evidence="1">
    <location>
        <begin position="257"/>
        <end position="276"/>
    </location>
</feature>
<gene>
    <name evidence="3" type="ORF">K7432_015336</name>
</gene>
<dbReference type="CDD" id="cd07440">
    <property type="entry name" value="RGS"/>
    <property type="match status" value="1"/>
</dbReference>
<sequence>MWEILTILACIFGPLWLIHCIYIGYAFWIRRDSDYIKYRSPALTLFAEVMVCILGLMYIIRWSTYYQVPCFISVWVTQFSYPVVYCAILARSIRLLFLYRLSEARLFAAVNIQENRKGQTFGTSKSERMNSVKHSDGESVMEMCTLTYPSDSSFVNVCHRNLPLEDSWFLRHLKVISSTYMKGSIGVVLAAHVVVLIVIQSLSTRISIYPTIATTNCFNGWEWVPHQIFITLYNVCMLFLIVVLRNVVDAYGIRTELTVMCVVNAIIDVFFIIYYNQVGVKEIDPNNHLVNIAFIYLLTFQYQMVIRPIMVVRGYRSIFLPMSRSSDNQNLTLCMESLDLLLSSPPLMEQFKMFSVKDFTVENVLFYERCMRFRNDIGEGTGSNIAAEVSDIFDTFIAYESRLMINLTGRTRQTIQEMINGNVYHLTMFDIAVEEVKDLMFRNTYPRFLQSKRHMYFGWDSVAQV</sequence>
<comment type="caution">
    <text evidence="3">The sequence shown here is derived from an EMBL/GenBank/DDBJ whole genome shotgun (WGS) entry which is preliminary data.</text>
</comment>
<keyword evidence="1" id="KW-1133">Transmembrane helix</keyword>
<reference evidence="3 4" key="1">
    <citation type="submission" date="2023-04" db="EMBL/GenBank/DDBJ databases">
        <title>Genome of Basidiobolus ranarum AG-B5.</title>
        <authorList>
            <person name="Stajich J.E."/>
            <person name="Carter-House D."/>
            <person name="Gryganskyi A."/>
        </authorList>
    </citation>
    <scope>NUCLEOTIDE SEQUENCE [LARGE SCALE GENOMIC DNA]</scope>
    <source>
        <strain evidence="3 4">AG-B5</strain>
    </source>
</reference>
<feature type="domain" description="RGS" evidence="2">
    <location>
        <begin position="337"/>
        <end position="458"/>
    </location>
</feature>
<feature type="transmembrane region" description="Helical" evidence="1">
    <location>
        <begin position="180"/>
        <end position="203"/>
    </location>
</feature>
<keyword evidence="4" id="KW-1185">Reference proteome</keyword>
<dbReference type="Pfam" id="PF00615">
    <property type="entry name" value="RGS"/>
    <property type="match status" value="1"/>
</dbReference>
<dbReference type="InterPro" id="IPR036305">
    <property type="entry name" value="RGS_sf"/>
</dbReference>
<evidence type="ECO:0000313" key="4">
    <source>
        <dbReference type="Proteomes" id="UP001479436"/>
    </source>
</evidence>
<dbReference type="EMBL" id="JASJQH010008923">
    <property type="protein sequence ID" value="KAK9685880.1"/>
    <property type="molecule type" value="Genomic_DNA"/>
</dbReference>
<keyword evidence="1" id="KW-0812">Transmembrane</keyword>
<dbReference type="PRINTS" id="PR01301">
    <property type="entry name" value="RGSPROTEIN"/>
</dbReference>
<dbReference type="SMART" id="SM00315">
    <property type="entry name" value="RGS"/>
    <property type="match status" value="1"/>
</dbReference>
<feature type="transmembrane region" description="Helical" evidence="1">
    <location>
        <begin position="66"/>
        <end position="90"/>
    </location>
</feature>
<dbReference type="PANTHER" id="PTHR10845">
    <property type="entry name" value="REGULATOR OF G PROTEIN SIGNALING"/>
    <property type="match status" value="1"/>
</dbReference>
<evidence type="ECO:0000256" key="1">
    <source>
        <dbReference type="SAM" id="Phobius"/>
    </source>
</evidence>
<dbReference type="PROSITE" id="PS50132">
    <property type="entry name" value="RGS"/>
    <property type="match status" value="1"/>
</dbReference>
<evidence type="ECO:0000313" key="3">
    <source>
        <dbReference type="EMBL" id="KAK9685880.1"/>
    </source>
</evidence>
<accession>A0ABR2VP64</accession>
<protein>
    <recommendedName>
        <fullName evidence="2">RGS domain-containing protein</fullName>
    </recommendedName>
</protein>
<evidence type="ECO:0000259" key="2">
    <source>
        <dbReference type="PROSITE" id="PS50132"/>
    </source>
</evidence>